<dbReference type="GO" id="GO:0008429">
    <property type="term" value="F:phosphatidylethanolamine binding"/>
    <property type="evidence" value="ECO:0007669"/>
    <property type="project" value="TreeGrafter"/>
</dbReference>
<dbReference type="InterPro" id="IPR051634">
    <property type="entry name" value="Extended_Synaptotagmin"/>
</dbReference>
<dbReference type="EMBL" id="BDGG01000021">
    <property type="protein sequence ID" value="GAV09277.1"/>
    <property type="molecule type" value="Genomic_DNA"/>
</dbReference>
<dbReference type="STRING" id="947166.A0A1D1W789"/>
<evidence type="ECO:0000256" key="1">
    <source>
        <dbReference type="ARBA" id="ARBA00022692"/>
    </source>
</evidence>
<keyword evidence="1" id="KW-0812">Transmembrane</keyword>
<organism evidence="4 5">
    <name type="scientific">Ramazzottius varieornatus</name>
    <name type="common">Water bear</name>
    <name type="synonym">Tardigrade</name>
    <dbReference type="NCBI Taxonomy" id="947166"/>
    <lineage>
        <taxon>Eukaryota</taxon>
        <taxon>Metazoa</taxon>
        <taxon>Ecdysozoa</taxon>
        <taxon>Tardigrada</taxon>
        <taxon>Eutardigrada</taxon>
        <taxon>Parachela</taxon>
        <taxon>Hypsibioidea</taxon>
        <taxon>Ramazzottiidae</taxon>
        <taxon>Ramazzottius</taxon>
    </lineage>
</organism>
<accession>A0A1D1W789</accession>
<dbReference type="Proteomes" id="UP000186922">
    <property type="component" value="Unassembled WGS sequence"/>
</dbReference>
<evidence type="ECO:0000313" key="5">
    <source>
        <dbReference type="Proteomes" id="UP000186922"/>
    </source>
</evidence>
<evidence type="ECO:0000259" key="3">
    <source>
        <dbReference type="Pfam" id="PF17047"/>
    </source>
</evidence>
<dbReference type="GO" id="GO:0031210">
    <property type="term" value="F:phosphatidylcholine binding"/>
    <property type="evidence" value="ECO:0007669"/>
    <property type="project" value="TreeGrafter"/>
</dbReference>
<comment type="caution">
    <text evidence="4">The sequence shown here is derived from an EMBL/GenBank/DDBJ whole genome shotgun (WGS) entry which is preliminary data.</text>
</comment>
<dbReference type="GO" id="GO:0005789">
    <property type="term" value="C:endoplasmic reticulum membrane"/>
    <property type="evidence" value="ECO:0007669"/>
    <property type="project" value="TreeGrafter"/>
</dbReference>
<dbReference type="InterPro" id="IPR039010">
    <property type="entry name" value="Synaptotagmin_SMP"/>
</dbReference>
<feature type="domain" description="Synaptotagmin SMP" evidence="3">
    <location>
        <begin position="86"/>
        <end position="220"/>
    </location>
</feature>
<keyword evidence="2" id="KW-1133">Transmembrane helix</keyword>
<keyword evidence="5" id="KW-1185">Reference proteome</keyword>
<evidence type="ECO:0000256" key="2">
    <source>
        <dbReference type="ARBA" id="ARBA00022989"/>
    </source>
</evidence>
<gene>
    <name evidence="4" type="primary">RvY_18846-1</name>
    <name evidence="4" type="synonym">RvY_18846.1</name>
    <name evidence="4" type="ORF">RvY_18846</name>
</gene>
<dbReference type="GO" id="GO:0005509">
    <property type="term" value="F:calcium ion binding"/>
    <property type="evidence" value="ECO:0007669"/>
    <property type="project" value="TreeGrafter"/>
</dbReference>
<protein>
    <recommendedName>
        <fullName evidence="3">Synaptotagmin SMP domain-containing protein</fullName>
    </recommendedName>
</protein>
<dbReference type="AlphaFoldDB" id="A0A1D1W789"/>
<dbReference type="CDD" id="cd21670">
    <property type="entry name" value="SMP_ESyt"/>
    <property type="match status" value="1"/>
</dbReference>
<name>A0A1D1W789_RAMVA</name>
<dbReference type="GO" id="GO:0035091">
    <property type="term" value="F:phosphatidylinositol binding"/>
    <property type="evidence" value="ECO:0007669"/>
    <property type="project" value="TreeGrafter"/>
</dbReference>
<keyword evidence="2" id="KW-0472">Membrane</keyword>
<evidence type="ECO:0000313" key="4">
    <source>
        <dbReference type="EMBL" id="GAV09277.1"/>
    </source>
</evidence>
<dbReference type="GO" id="GO:0005544">
    <property type="term" value="F:calcium-dependent phospholipid binding"/>
    <property type="evidence" value="ECO:0007669"/>
    <property type="project" value="TreeGrafter"/>
</dbReference>
<dbReference type="OrthoDB" id="1029639at2759"/>
<sequence>MALLRSIFETVYDICAFQLSISHGEHALYWFAGARFLLLIVNVLAATRKAAPPPRLRPHIFDFSPDEQRAILEASLLTPSWVSFPDLERVEWLNTVLQKIWLSFGNWMDHLFKETIQPIVQDAIGTKIIFRFETVNFGTIPLRLSGVKAYRDSTDRREIVLDLEVYYNGDAELVVYVAGITAGLKNIQIKGTLRIVLKPLLADLPFIGQCNMEQLGKPTRRERLSQVTHGRSVTGWKSEPLGKEPSCIHCQVPHLSSVVGWQAASLGRDGLLWSLFGQSCSIVVASLGG</sequence>
<proteinExistence type="predicted"/>
<dbReference type="PANTHER" id="PTHR45761:SF4">
    <property type="entry name" value="EXTENDED SYNAPTOTAGMIN-3"/>
    <property type="match status" value="1"/>
</dbReference>
<dbReference type="Pfam" id="PF17047">
    <property type="entry name" value="SMP_LBD"/>
    <property type="match status" value="1"/>
</dbReference>
<dbReference type="PANTHER" id="PTHR45761">
    <property type="entry name" value="EXTENDED SYNAPTOTAGMIN-LIKE PROTEIN 2, ISOFORM C"/>
    <property type="match status" value="1"/>
</dbReference>
<reference evidence="4 5" key="1">
    <citation type="journal article" date="2016" name="Nat. Commun.">
        <title>Extremotolerant tardigrade genome and improved radiotolerance of human cultured cells by tardigrade-unique protein.</title>
        <authorList>
            <person name="Hashimoto T."/>
            <person name="Horikawa D.D."/>
            <person name="Saito Y."/>
            <person name="Kuwahara H."/>
            <person name="Kozuka-Hata H."/>
            <person name="Shin-I T."/>
            <person name="Minakuchi Y."/>
            <person name="Ohishi K."/>
            <person name="Motoyama A."/>
            <person name="Aizu T."/>
            <person name="Enomoto A."/>
            <person name="Kondo K."/>
            <person name="Tanaka S."/>
            <person name="Hara Y."/>
            <person name="Koshikawa S."/>
            <person name="Sagara H."/>
            <person name="Miura T."/>
            <person name="Yokobori S."/>
            <person name="Miyagawa K."/>
            <person name="Suzuki Y."/>
            <person name="Kubo T."/>
            <person name="Oyama M."/>
            <person name="Kohara Y."/>
            <person name="Fujiyama A."/>
            <person name="Arakawa K."/>
            <person name="Katayama T."/>
            <person name="Toyoda A."/>
            <person name="Kunieda T."/>
        </authorList>
    </citation>
    <scope>NUCLEOTIDE SEQUENCE [LARGE SCALE GENOMIC DNA]</scope>
    <source>
        <strain evidence="4 5">YOKOZUNA-1</strain>
    </source>
</reference>